<dbReference type="GO" id="GO:0005768">
    <property type="term" value="C:endosome"/>
    <property type="evidence" value="ECO:0007669"/>
    <property type="project" value="UniProtKB-SubCell"/>
</dbReference>
<dbReference type="GO" id="GO:0032755">
    <property type="term" value="P:positive regulation of interleukin-6 production"/>
    <property type="evidence" value="ECO:0007669"/>
    <property type="project" value="Ensembl"/>
</dbReference>
<evidence type="ECO:0000259" key="18">
    <source>
        <dbReference type="PROSITE" id="PS50104"/>
    </source>
</evidence>
<evidence type="ECO:0000256" key="13">
    <source>
        <dbReference type="ARBA" id="ARBA00023180"/>
    </source>
</evidence>
<dbReference type="PANTHER" id="PTHR47410">
    <property type="entry name" value="TOLL-LIKE RECEPTOR 7-RELATED"/>
    <property type="match status" value="1"/>
</dbReference>
<dbReference type="Ensembl" id="ENSSHAT00000016591.2">
    <property type="protein sequence ID" value="ENSSHAP00000016454.2"/>
    <property type="gene ID" value="ENSSHAG00000013998.2"/>
</dbReference>
<dbReference type="GO" id="GO:0032731">
    <property type="term" value="P:positive regulation of interleukin-1 beta production"/>
    <property type="evidence" value="ECO:0007669"/>
    <property type="project" value="Ensembl"/>
</dbReference>
<reference evidence="19" key="2">
    <citation type="submission" date="2025-08" db="UniProtKB">
        <authorList>
            <consortium name="Ensembl"/>
        </authorList>
    </citation>
    <scope>IDENTIFICATION</scope>
</reference>
<evidence type="ECO:0000256" key="6">
    <source>
        <dbReference type="ARBA" id="ARBA00022729"/>
    </source>
</evidence>
<dbReference type="GO" id="GO:0003727">
    <property type="term" value="F:single-stranded RNA binding"/>
    <property type="evidence" value="ECO:0007669"/>
    <property type="project" value="Ensembl"/>
</dbReference>
<keyword evidence="7" id="KW-0677">Repeat</keyword>
<proteinExistence type="inferred from homology"/>
<dbReference type="OrthoDB" id="10006997at2759"/>
<dbReference type="GO" id="GO:0032695">
    <property type="term" value="P:negative regulation of interleukin-12 production"/>
    <property type="evidence" value="ECO:0007669"/>
    <property type="project" value="Ensembl"/>
</dbReference>
<dbReference type="GO" id="GO:0003677">
    <property type="term" value="F:DNA binding"/>
    <property type="evidence" value="ECO:0007669"/>
    <property type="project" value="Ensembl"/>
</dbReference>
<evidence type="ECO:0000256" key="12">
    <source>
        <dbReference type="ARBA" id="ARBA00023170"/>
    </source>
</evidence>
<dbReference type="GO" id="GO:0038187">
    <property type="term" value="F:pattern recognition receptor activity"/>
    <property type="evidence" value="ECO:0007669"/>
    <property type="project" value="TreeGrafter"/>
</dbReference>
<organism evidence="19 20">
    <name type="scientific">Sarcophilus harrisii</name>
    <name type="common">Tasmanian devil</name>
    <name type="synonym">Sarcophilus laniarius</name>
    <dbReference type="NCBI Taxonomy" id="9305"/>
    <lineage>
        <taxon>Eukaryota</taxon>
        <taxon>Metazoa</taxon>
        <taxon>Chordata</taxon>
        <taxon>Craniata</taxon>
        <taxon>Vertebrata</taxon>
        <taxon>Euteleostomi</taxon>
        <taxon>Mammalia</taxon>
        <taxon>Metatheria</taxon>
        <taxon>Dasyuromorphia</taxon>
        <taxon>Dasyuridae</taxon>
        <taxon>Sarcophilus</taxon>
    </lineage>
</organism>
<evidence type="ECO:0000256" key="11">
    <source>
        <dbReference type="ARBA" id="ARBA00023136"/>
    </source>
</evidence>
<dbReference type="GeneID" id="100923069"/>
<dbReference type="GO" id="GO:0006954">
    <property type="term" value="P:inflammatory response"/>
    <property type="evidence" value="ECO:0007669"/>
    <property type="project" value="UniProtKB-KW"/>
</dbReference>
<dbReference type="InterPro" id="IPR035897">
    <property type="entry name" value="Toll_tir_struct_dom_sf"/>
</dbReference>
<dbReference type="InterPro" id="IPR000483">
    <property type="entry name" value="Cys-rich_flank_reg_C"/>
</dbReference>
<feature type="transmembrane region" description="Helical" evidence="16">
    <location>
        <begin position="826"/>
        <end position="848"/>
    </location>
</feature>
<dbReference type="SMART" id="SM00255">
    <property type="entry name" value="TIR"/>
    <property type="match status" value="1"/>
</dbReference>
<keyword evidence="4" id="KW-0433">Leucine-rich repeat</keyword>
<dbReference type="CTD" id="51311"/>
<dbReference type="SUPFAM" id="SSF52200">
    <property type="entry name" value="Toll/Interleukin receptor TIR domain"/>
    <property type="match status" value="1"/>
</dbReference>
<evidence type="ECO:0000256" key="9">
    <source>
        <dbReference type="ARBA" id="ARBA00022859"/>
    </source>
</evidence>
<dbReference type="GO" id="GO:0032728">
    <property type="term" value="P:positive regulation of interferon-beta production"/>
    <property type="evidence" value="ECO:0007669"/>
    <property type="project" value="Ensembl"/>
</dbReference>
<dbReference type="GO" id="GO:0051607">
    <property type="term" value="P:defense response to virus"/>
    <property type="evidence" value="ECO:0007669"/>
    <property type="project" value="Ensembl"/>
</dbReference>
<evidence type="ECO:0000256" key="1">
    <source>
        <dbReference type="ARBA" id="ARBA00004177"/>
    </source>
</evidence>
<dbReference type="GO" id="GO:0043123">
    <property type="term" value="P:positive regulation of canonical NF-kappaB signal transduction"/>
    <property type="evidence" value="ECO:0007669"/>
    <property type="project" value="Ensembl"/>
</dbReference>
<keyword evidence="14" id="KW-0395">Inflammatory response</keyword>
<dbReference type="SMART" id="SM00365">
    <property type="entry name" value="LRR_SD22"/>
    <property type="match status" value="7"/>
</dbReference>
<dbReference type="InterPro" id="IPR032675">
    <property type="entry name" value="LRR_dom_sf"/>
</dbReference>
<dbReference type="GO" id="GO:0002224">
    <property type="term" value="P:toll-like receptor signaling pathway"/>
    <property type="evidence" value="ECO:0007669"/>
    <property type="project" value="TreeGrafter"/>
</dbReference>
<dbReference type="GO" id="GO:0007249">
    <property type="term" value="P:canonical NF-kappaB signal transduction"/>
    <property type="evidence" value="ECO:0007669"/>
    <property type="project" value="TreeGrafter"/>
</dbReference>
<accession>G3WLZ9</accession>
<comment type="subcellular location">
    <subcellularLocation>
        <location evidence="15">Endomembrane system</location>
        <topology evidence="15">Single-pass type I membrane protein</topology>
    </subcellularLocation>
    <subcellularLocation>
        <location evidence="1">Endosome</location>
    </subcellularLocation>
</comment>
<evidence type="ECO:0000256" key="15">
    <source>
        <dbReference type="ARBA" id="ARBA00046288"/>
    </source>
</evidence>
<reference evidence="19" key="3">
    <citation type="submission" date="2025-09" db="UniProtKB">
        <authorList>
            <consortium name="Ensembl"/>
        </authorList>
    </citation>
    <scope>IDENTIFICATION</scope>
</reference>
<dbReference type="Pfam" id="PF13855">
    <property type="entry name" value="LRR_8"/>
    <property type="match status" value="6"/>
</dbReference>
<dbReference type="Gene3D" id="3.80.10.10">
    <property type="entry name" value="Ribonuclease Inhibitor"/>
    <property type="match status" value="1"/>
</dbReference>
<keyword evidence="20" id="KW-1185">Reference proteome</keyword>
<dbReference type="RefSeq" id="XP_003765627.2">
    <property type="nucleotide sequence ID" value="XM_003765579.4"/>
</dbReference>
<dbReference type="FunCoup" id="G3WLZ9">
    <property type="interactions" value="112"/>
</dbReference>
<evidence type="ECO:0000256" key="8">
    <source>
        <dbReference type="ARBA" id="ARBA00022753"/>
    </source>
</evidence>
<feature type="chain" id="PRO_5030171908" evidence="17">
    <location>
        <begin position="21"/>
        <end position="1039"/>
    </location>
</feature>
<dbReference type="SMART" id="SM00369">
    <property type="entry name" value="LRR_TYP"/>
    <property type="match status" value="16"/>
</dbReference>
<keyword evidence="3" id="KW-0399">Innate immunity</keyword>
<keyword evidence="8" id="KW-0967">Endosome</keyword>
<dbReference type="STRING" id="9305.ENSSHAP00000016454"/>
<evidence type="ECO:0000256" key="3">
    <source>
        <dbReference type="ARBA" id="ARBA00022588"/>
    </source>
</evidence>
<dbReference type="GO" id="GO:0032727">
    <property type="term" value="P:positive regulation of interferon-alpha production"/>
    <property type="evidence" value="ECO:0007669"/>
    <property type="project" value="Ensembl"/>
</dbReference>
<keyword evidence="5 16" id="KW-0812">Transmembrane</keyword>
<dbReference type="SMART" id="SM00082">
    <property type="entry name" value="LRRCT"/>
    <property type="match status" value="1"/>
</dbReference>
<gene>
    <name evidence="19" type="primary">TLR8</name>
</gene>
<dbReference type="PANTHER" id="PTHR47410:SF1">
    <property type="entry name" value="TOLL-LIKE RECEPTOR 8"/>
    <property type="match status" value="1"/>
</dbReference>
<dbReference type="GO" id="GO:0032729">
    <property type="term" value="P:positive regulation of type II interferon production"/>
    <property type="evidence" value="ECO:0007669"/>
    <property type="project" value="Ensembl"/>
</dbReference>
<dbReference type="AlphaFoldDB" id="G3WLZ9"/>
<name>G3WLZ9_SARHA</name>
<keyword evidence="12" id="KW-0675">Receptor</keyword>
<dbReference type="eggNOG" id="KOG4641">
    <property type="taxonomic scope" value="Eukaryota"/>
</dbReference>
<dbReference type="PROSITE" id="PS51450">
    <property type="entry name" value="LRR"/>
    <property type="match status" value="3"/>
</dbReference>
<dbReference type="KEGG" id="shr:100923069"/>
<keyword evidence="11 16" id="KW-0472">Membrane</keyword>
<comment type="similarity">
    <text evidence="2">Belongs to the Toll-like receptor family.</text>
</comment>
<dbReference type="GO" id="GO:0032757">
    <property type="term" value="P:positive regulation of interleukin-8 production"/>
    <property type="evidence" value="ECO:0007669"/>
    <property type="project" value="Ensembl"/>
</dbReference>
<dbReference type="InterPro" id="IPR003591">
    <property type="entry name" value="Leu-rich_rpt_typical-subtyp"/>
</dbReference>
<feature type="domain" description="TIR" evidence="18">
    <location>
        <begin position="878"/>
        <end position="1022"/>
    </location>
</feature>
<evidence type="ECO:0000313" key="19">
    <source>
        <dbReference type="Ensembl" id="ENSSHAP00000016454.2"/>
    </source>
</evidence>
<evidence type="ECO:0000256" key="4">
    <source>
        <dbReference type="ARBA" id="ARBA00022614"/>
    </source>
</evidence>
<protein>
    <submittedName>
        <fullName evidence="19">Toll like receptor 8</fullName>
    </submittedName>
</protein>
<evidence type="ECO:0000256" key="2">
    <source>
        <dbReference type="ARBA" id="ARBA00009634"/>
    </source>
</evidence>
<keyword evidence="13" id="KW-0325">Glycoprotein</keyword>
<dbReference type="InterPro" id="IPR000157">
    <property type="entry name" value="TIR_dom"/>
</dbReference>
<keyword evidence="9" id="KW-0391">Immunity</keyword>
<dbReference type="HOGENOM" id="CLU_006000_2_0_1"/>
<feature type="signal peptide" evidence="17">
    <location>
        <begin position="1"/>
        <end position="20"/>
    </location>
</feature>
<evidence type="ECO:0000256" key="17">
    <source>
        <dbReference type="SAM" id="SignalP"/>
    </source>
</evidence>
<evidence type="ECO:0000256" key="10">
    <source>
        <dbReference type="ARBA" id="ARBA00022989"/>
    </source>
</evidence>
<evidence type="ECO:0000313" key="20">
    <source>
        <dbReference type="Proteomes" id="UP000007648"/>
    </source>
</evidence>
<evidence type="ECO:0000256" key="7">
    <source>
        <dbReference type="ARBA" id="ARBA00022737"/>
    </source>
</evidence>
<sequence length="1039" mass="119944">MVTMILQSLNFICLCFLVICSPELLDQKVNLRDYPCSIKRQNSSVIANCLACRLHSVPKSLDHNVTEIDLSFNFIKNITSESFVGLNNLTKINLNSNTNSQVEDRNFMKISDGAFFNLTNLKELLLEDNHLQKIPIHLPPSLTTISLVLNNIYHITKNCTSGLIQLKSLYLGWNCFYGNECKKNVLIDDGAFEDLANLTVLSLSFNNLSHVPTKLPPSLNELYLSNNKIKNISQDDFKNLGNLRVLDLSGNCPRCFNNPYPCTPCENSASIQIHPDAFQNLGQLTHLNLSSTSLKSLPASWFSNMTNLEVLLLEFNYLVKEIATGDFFTKLPKLEILDFSYNYLKNSYPQYIVISGNFSKLVSLKTLHLKGYVFQELRKEDFQPLTKLQNLQSINLGINFINHIDFTLFEEFNNLSLIYLSENRISPQVTNSLGEKSNSLSFTNHVIHQRSIDSDNEPLGHYEIDPHRNFYHHTYPLMKPECTSYGKALDLSLNSIFFVNHNLFEGLHDIVCLNLSSNGNAQVLNGSEFSSINRTKYLDLSHNRLDFDDDGAFQELRELEVLDLSNNEHYFRIAGVTHRLGFIQNLPQLKVLNLSQNGIFTLTENQLISKSLKELVFKGNRLDILWKKEDKRYLAIFKELSNLTLLDLSINRLHRIPNEAFLNLPHSLEELRLNNNHLSIFNWTSLQYFHSLRVLDLQSNSLSTINFDLSNSSLKILLLGKNRISHLPDDLLSKAKGLYQLDLSYNHIKMINKSTFQMKASNHLKILELRGNPFDCTCEIRDFRKWMDENLNVTIPKLVEVTCSTPGDQMGKSIMELELNTCISDVIAAIFFFFSFIITVSSMVIATFHHLFYWDIWYIYHLCSAKIKGYKSVSTSKTFYDAFIAYDTKDTCVTDWVINELRFQLEENEEKKVLLCLEERDWDPGIAIIDNLMQSINQSKKTIFVLTKKYAKNWNFKTAFYLALQRLMDDNMDVIIFILLEPVLQHSQYLRLRRRICKSSVLKWPDNPKAEELFWQSLKNVVLTDNDTRYNNLYVKFIK</sequence>
<evidence type="ECO:0000256" key="5">
    <source>
        <dbReference type="ARBA" id="ARBA00022692"/>
    </source>
</evidence>
<dbReference type="InterPro" id="IPR001611">
    <property type="entry name" value="Leu-rich_rpt"/>
</dbReference>
<dbReference type="GeneTree" id="ENSGT00940000160879"/>
<dbReference type="GO" id="GO:0071260">
    <property type="term" value="P:cellular response to mechanical stimulus"/>
    <property type="evidence" value="ECO:0007669"/>
    <property type="project" value="Ensembl"/>
</dbReference>
<dbReference type="FunFam" id="3.40.50.10140:FF:000003">
    <property type="entry name" value="Toll-like receptor 7"/>
    <property type="match status" value="1"/>
</dbReference>
<dbReference type="Pfam" id="PF01582">
    <property type="entry name" value="TIR"/>
    <property type="match status" value="1"/>
</dbReference>
<dbReference type="Gene3D" id="3.40.50.10140">
    <property type="entry name" value="Toll/interleukin-1 receptor homology (TIR) domain"/>
    <property type="match status" value="1"/>
</dbReference>
<dbReference type="SUPFAM" id="SSF52058">
    <property type="entry name" value="L domain-like"/>
    <property type="match status" value="3"/>
</dbReference>
<dbReference type="Proteomes" id="UP000007648">
    <property type="component" value="Unassembled WGS sequence"/>
</dbReference>
<evidence type="ECO:0000256" key="16">
    <source>
        <dbReference type="SAM" id="Phobius"/>
    </source>
</evidence>
<dbReference type="PROSITE" id="PS50104">
    <property type="entry name" value="TIR"/>
    <property type="match status" value="1"/>
</dbReference>
<keyword evidence="10 16" id="KW-1133">Transmembrane helix</keyword>
<reference evidence="19 20" key="1">
    <citation type="journal article" date="2011" name="Proc. Natl. Acad. Sci. U.S.A.">
        <title>Genetic diversity and population structure of the endangered marsupial Sarcophilus harrisii (Tasmanian devil).</title>
        <authorList>
            <person name="Miller W."/>
            <person name="Hayes V.M."/>
            <person name="Ratan A."/>
            <person name="Petersen D.C."/>
            <person name="Wittekindt N.E."/>
            <person name="Miller J."/>
            <person name="Walenz B."/>
            <person name="Knight J."/>
            <person name="Qi J."/>
            <person name="Zhao F."/>
            <person name="Wang Q."/>
            <person name="Bedoya-Reina O.C."/>
            <person name="Katiyar N."/>
            <person name="Tomsho L.P."/>
            <person name="Kasson L.M."/>
            <person name="Hardie R.A."/>
            <person name="Woodbridge P."/>
            <person name="Tindall E.A."/>
            <person name="Bertelsen M.F."/>
            <person name="Dixon D."/>
            <person name="Pyecroft S."/>
            <person name="Helgen K.M."/>
            <person name="Lesk A.M."/>
            <person name="Pringle T.H."/>
            <person name="Patterson N."/>
            <person name="Zhang Y."/>
            <person name="Kreiss A."/>
            <person name="Woods G.M."/>
            <person name="Jones M.E."/>
            <person name="Schuster S.C."/>
        </authorList>
    </citation>
    <scope>NUCLEOTIDE SEQUENCE [LARGE SCALE GENOMIC DNA]</scope>
</reference>
<dbReference type="GO" id="GO:0009897">
    <property type="term" value="C:external side of plasma membrane"/>
    <property type="evidence" value="ECO:0007669"/>
    <property type="project" value="Ensembl"/>
</dbReference>
<dbReference type="GO" id="GO:0003725">
    <property type="term" value="F:double-stranded RNA binding"/>
    <property type="evidence" value="ECO:0007669"/>
    <property type="project" value="Ensembl"/>
</dbReference>
<dbReference type="FunFam" id="3.80.10.10:FF:000037">
    <property type="entry name" value="Toll-like receptor 7"/>
    <property type="match status" value="1"/>
</dbReference>
<keyword evidence="6 17" id="KW-0732">Signal</keyword>
<dbReference type="InParanoid" id="G3WLZ9"/>
<evidence type="ECO:0000256" key="14">
    <source>
        <dbReference type="ARBA" id="ARBA00023198"/>
    </source>
</evidence>
<dbReference type="GO" id="GO:0034158">
    <property type="term" value="P:toll-like receptor 8 signaling pathway"/>
    <property type="evidence" value="ECO:0007669"/>
    <property type="project" value="Ensembl"/>
</dbReference>
<dbReference type="GO" id="GO:0045087">
    <property type="term" value="P:innate immune response"/>
    <property type="evidence" value="ECO:0007669"/>
    <property type="project" value="UniProtKB-KW"/>
</dbReference>